<evidence type="ECO:0000256" key="1">
    <source>
        <dbReference type="SAM" id="MobiDB-lite"/>
    </source>
</evidence>
<keyword evidence="3" id="KW-1185">Reference proteome</keyword>
<protein>
    <submittedName>
        <fullName evidence="2">Uncharacterized protein</fullName>
    </submittedName>
</protein>
<gene>
    <name evidence="2" type="ORF">F8M41_003763</name>
</gene>
<dbReference type="Proteomes" id="UP000439903">
    <property type="component" value="Unassembled WGS sequence"/>
</dbReference>
<proteinExistence type="predicted"/>
<dbReference type="EMBL" id="WTPW01001334">
    <property type="protein sequence ID" value="KAF0441717.1"/>
    <property type="molecule type" value="Genomic_DNA"/>
</dbReference>
<dbReference type="AlphaFoldDB" id="A0A8H4A6A2"/>
<evidence type="ECO:0000313" key="2">
    <source>
        <dbReference type="EMBL" id="KAF0441717.1"/>
    </source>
</evidence>
<name>A0A8H4A6A2_GIGMA</name>
<comment type="caution">
    <text evidence="2">The sequence shown here is derived from an EMBL/GenBank/DDBJ whole genome shotgun (WGS) entry which is preliminary data.</text>
</comment>
<feature type="compositionally biased region" description="Basic residues" evidence="1">
    <location>
        <begin position="42"/>
        <end position="56"/>
    </location>
</feature>
<evidence type="ECO:0000313" key="3">
    <source>
        <dbReference type="Proteomes" id="UP000439903"/>
    </source>
</evidence>
<feature type="region of interest" description="Disordered" evidence="1">
    <location>
        <begin position="38"/>
        <end position="71"/>
    </location>
</feature>
<sequence>MLEYSSGKRTFEVVKSKLKAINLIIVLAMDTAKKDIKMNTARVKKPPPKLTPKLHQKLVEQYKESSPAKQK</sequence>
<organism evidence="2 3">
    <name type="scientific">Gigaspora margarita</name>
    <dbReference type="NCBI Taxonomy" id="4874"/>
    <lineage>
        <taxon>Eukaryota</taxon>
        <taxon>Fungi</taxon>
        <taxon>Fungi incertae sedis</taxon>
        <taxon>Mucoromycota</taxon>
        <taxon>Glomeromycotina</taxon>
        <taxon>Glomeromycetes</taxon>
        <taxon>Diversisporales</taxon>
        <taxon>Gigasporaceae</taxon>
        <taxon>Gigaspora</taxon>
    </lineage>
</organism>
<accession>A0A8H4A6A2</accession>
<reference evidence="2 3" key="1">
    <citation type="journal article" date="2019" name="Environ. Microbiol.">
        <title>At the nexus of three kingdoms: the genome of the mycorrhizal fungus Gigaspora margarita provides insights into plant, endobacterial and fungal interactions.</title>
        <authorList>
            <person name="Venice F."/>
            <person name="Ghignone S."/>
            <person name="Salvioli di Fossalunga A."/>
            <person name="Amselem J."/>
            <person name="Novero M."/>
            <person name="Xianan X."/>
            <person name="Sedzielewska Toro K."/>
            <person name="Morin E."/>
            <person name="Lipzen A."/>
            <person name="Grigoriev I.V."/>
            <person name="Henrissat B."/>
            <person name="Martin F.M."/>
            <person name="Bonfante P."/>
        </authorList>
    </citation>
    <scope>NUCLEOTIDE SEQUENCE [LARGE SCALE GENOMIC DNA]</scope>
    <source>
        <strain evidence="2 3">BEG34</strain>
    </source>
</reference>